<name>I3DUF0_BACMM</name>
<dbReference type="eggNOG" id="COG3361">
    <property type="taxonomic scope" value="Bacteria"/>
</dbReference>
<protein>
    <recommendedName>
        <fullName evidence="3">DUF2071 domain-containing protein</fullName>
    </recommendedName>
</protein>
<dbReference type="RefSeq" id="WP_003349482.1">
    <property type="nucleotide sequence ID" value="NZ_ADWW01000005.1"/>
</dbReference>
<dbReference type="KEGG" id="bmet:BMMGA3_14435"/>
<evidence type="ECO:0008006" key="3">
    <source>
        <dbReference type="Google" id="ProtNLM"/>
    </source>
</evidence>
<dbReference type="PANTHER" id="PTHR39186:SF1">
    <property type="entry name" value="DUF2071 DOMAIN-CONTAINING PROTEIN"/>
    <property type="match status" value="1"/>
</dbReference>
<dbReference type="InterPro" id="IPR018644">
    <property type="entry name" value="DUF2071"/>
</dbReference>
<dbReference type="STRING" id="796606.BMMGA3_14435"/>
<gene>
    <name evidence="1" type="ORF">BMMGA3_14435</name>
</gene>
<dbReference type="PANTHER" id="PTHR39186">
    <property type="entry name" value="DUF2071 FAMILY PROTEIN"/>
    <property type="match status" value="1"/>
</dbReference>
<reference evidence="1 2" key="1">
    <citation type="journal article" date="2015" name="BMC Genomics">
        <title>Transcriptome analysis of thermophilic methylotrophic Bacillus methanolicus MGA3 using RNA-sequencing provides detailed insights into its previously uncharted transcriptional landscape.</title>
        <authorList>
            <person name="Irla M."/>
            <person name="Neshat A."/>
            <person name="Brautaset T."/>
            <person name="Ruckert C."/>
            <person name="Kalinowski J."/>
            <person name="Wendisch V.F."/>
        </authorList>
    </citation>
    <scope>NUCLEOTIDE SEQUENCE [LARGE SCALE GENOMIC DNA]</scope>
    <source>
        <strain evidence="2">MGA3 / ATCC 53907</strain>
    </source>
</reference>
<dbReference type="EMBL" id="CP007739">
    <property type="protein sequence ID" value="AIE61245.1"/>
    <property type="molecule type" value="Genomic_DNA"/>
</dbReference>
<organism evidence="1 2">
    <name type="scientific">Bacillus methanolicus (strain MGA3 / ATCC 53907)</name>
    <dbReference type="NCBI Taxonomy" id="796606"/>
    <lineage>
        <taxon>Bacteria</taxon>
        <taxon>Bacillati</taxon>
        <taxon>Bacillota</taxon>
        <taxon>Bacilli</taxon>
        <taxon>Bacillales</taxon>
        <taxon>Bacillaceae</taxon>
        <taxon>Bacillus</taxon>
    </lineage>
</organism>
<dbReference type="Pfam" id="PF09844">
    <property type="entry name" value="DUF2071"/>
    <property type="match status" value="1"/>
</dbReference>
<dbReference type="Gene3D" id="2.40.400.10">
    <property type="entry name" value="Acetoacetate decarboxylase-like"/>
    <property type="match status" value="1"/>
</dbReference>
<evidence type="ECO:0000313" key="1">
    <source>
        <dbReference type="EMBL" id="AIE61245.1"/>
    </source>
</evidence>
<proteinExistence type="predicted"/>
<dbReference type="InterPro" id="IPR023375">
    <property type="entry name" value="ADC_dom_sf"/>
</dbReference>
<dbReference type="OrthoDB" id="150993at2"/>
<accession>I3DUF0</accession>
<dbReference type="HOGENOM" id="CLU_081757_0_0_9"/>
<dbReference type="AlphaFoldDB" id="I3DUF0"/>
<keyword evidence="2" id="KW-1185">Reference proteome</keyword>
<evidence type="ECO:0000313" key="2">
    <source>
        <dbReference type="Proteomes" id="UP000027602"/>
    </source>
</evidence>
<dbReference type="SUPFAM" id="SSF160104">
    <property type="entry name" value="Acetoacetate decarboxylase-like"/>
    <property type="match status" value="1"/>
</dbReference>
<sequence length="248" mass="28967">MNLINDITHRPWPLPSKKWIMRQTWSNLLFAHWPVPPETLRPHIPPPLQIDTFNGYAWLGIVLFVLEGIYPRGLSYVSLVPPFPEINVRTYVQCNGKPGVYFMSLDAEHWITYTIAKKLFRLPYYSAQISFQKKGQTFHCKSIRKGKTNTPIIFNGNYVPLSEVYFAKEGTLDHWLTERYCLYSTDNGANIYCGEIHHRPWPLQKAETEICTNTLFSPFHFDFTEVKPISHFSKGVDALIWNIKKVRF</sequence>
<dbReference type="Proteomes" id="UP000027602">
    <property type="component" value="Chromosome"/>
</dbReference>